<keyword evidence="15" id="KW-1185">Reference proteome</keyword>
<dbReference type="Pfam" id="PF02260">
    <property type="entry name" value="FATC"/>
    <property type="match status" value="1"/>
</dbReference>
<dbReference type="CDD" id="cd05170">
    <property type="entry name" value="PIKKc_SMG1"/>
    <property type="match status" value="1"/>
</dbReference>
<keyword evidence="4" id="KW-0808">Transferase</keyword>
<evidence type="ECO:0000313" key="15">
    <source>
        <dbReference type="Proteomes" id="UP001142489"/>
    </source>
</evidence>
<comment type="similarity">
    <text evidence="1">Belongs to the PI3/PI4-kinase family.</text>
</comment>
<name>A0A9Q0X9Y7_9SAUR</name>
<comment type="catalytic activity">
    <reaction evidence="9">
        <text>L-threonyl-[protein] + ATP = O-phospho-L-threonyl-[protein] + ADP + H(+)</text>
        <dbReference type="Rhea" id="RHEA:46608"/>
        <dbReference type="Rhea" id="RHEA-COMP:11060"/>
        <dbReference type="Rhea" id="RHEA-COMP:11605"/>
        <dbReference type="ChEBI" id="CHEBI:15378"/>
        <dbReference type="ChEBI" id="CHEBI:30013"/>
        <dbReference type="ChEBI" id="CHEBI:30616"/>
        <dbReference type="ChEBI" id="CHEBI:61977"/>
        <dbReference type="ChEBI" id="CHEBI:456216"/>
        <dbReference type="EC" id="2.7.11.1"/>
    </reaction>
</comment>
<dbReference type="SMART" id="SM01343">
    <property type="entry name" value="FATC"/>
    <property type="match status" value="1"/>
</dbReference>
<evidence type="ECO:0000256" key="4">
    <source>
        <dbReference type="ARBA" id="ARBA00022679"/>
    </source>
</evidence>
<dbReference type="GO" id="GO:0005524">
    <property type="term" value="F:ATP binding"/>
    <property type="evidence" value="ECO:0007669"/>
    <property type="project" value="UniProtKB-KW"/>
</dbReference>
<evidence type="ECO:0000256" key="8">
    <source>
        <dbReference type="ARBA" id="ARBA00023161"/>
    </source>
</evidence>
<evidence type="ECO:0000256" key="2">
    <source>
        <dbReference type="ARBA" id="ARBA00012513"/>
    </source>
</evidence>
<gene>
    <name evidence="14" type="ORF">JRQ81_010176</name>
</gene>
<protein>
    <recommendedName>
        <fullName evidence="2">non-specific serine/threonine protein kinase</fullName>
        <ecNumber evidence="2">2.7.11.1</ecNumber>
    </recommendedName>
</protein>
<feature type="domain" description="FATC" evidence="13">
    <location>
        <begin position="1906"/>
        <end position="1938"/>
    </location>
</feature>
<dbReference type="Proteomes" id="UP001142489">
    <property type="component" value="Unassembled WGS sequence"/>
</dbReference>
<dbReference type="OrthoDB" id="10065496at2759"/>
<feature type="region of interest" description="Disordered" evidence="11">
    <location>
        <begin position="264"/>
        <end position="286"/>
    </location>
</feature>
<dbReference type="FunFam" id="1.10.1070.11:FF:000008">
    <property type="entry name" value="serine/threonine-protein kinase SMG1 isoform X2"/>
    <property type="match status" value="1"/>
</dbReference>
<evidence type="ECO:0000256" key="7">
    <source>
        <dbReference type="ARBA" id="ARBA00022840"/>
    </source>
</evidence>
<keyword evidence="8" id="KW-0866">Nonsense-mediated mRNA decay</keyword>
<keyword evidence="3" id="KW-0723">Serine/threonine-protein kinase</keyword>
<evidence type="ECO:0000256" key="5">
    <source>
        <dbReference type="ARBA" id="ARBA00022741"/>
    </source>
</evidence>
<dbReference type="GO" id="GO:0005634">
    <property type="term" value="C:nucleus"/>
    <property type="evidence" value="ECO:0007669"/>
    <property type="project" value="TreeGrafter"/>
</dbReference>
<dbReference type="InterPro" id="IPR011009">
    <property type="entry name" value="Kinase-like_dom_sf"/>
</dbReference>
<reference evidence="14" key="1">
    <citation type="journal article" date="2023" name="DNA Res.">
        <title>Chromosome-level genome assembly of Phrynocephalus forsythii using third-generation DNA sequencing and Hi-C analysis.</title>
        <authorList>
            <person name="Qi Y."/>
            <person name="Zhao W."/>
            <person name="Zhao Y."/>
            <person name="Niu C."/>
            <person name="Cao S."/>
            <person name="Zhang Y."/>
        </authorList>
    </citation>
    <scope>NUCLEOTIDE SEQUENCE</scope>
    <source>
        <tissue evidence="14">Muscle</tissue>
    </source>
</reference>
<dbReference type="PROSITE" id="PS50290">
    <property type="entry name" value="PI3_4_KINASE_3"/>
    <property type="match status" value="1"/>
</dbReference>
<evidence type="ECO:0000259" key="12">
    <source>
        <dbReference type="PROSITE" id="PS50290"/>
    </source>
</evidence>
<keyword evidence="7" id="KW-0067">ATP-binding</keyword>
<evidence type="ECO:0000256" key="9">
    <source>
        <dbReference type="ARBA" id="ARBA00047899"/>
    </source>
</evidence>
<dbReference type="InterPro" id="IPR031559">
    <property type="entry name" value="SMG1"/>
</dbReference>
<dbReference type="PROSITE" id="PS51190">
    <property type="entry name" value="FATC"/>
    <property type="match status" value="1"/>
</dbReference>
<dbReference type="SMART" id="SM00146">
    <property type="entry name" value="PI3Kc"/>
    <property type="match status" value="1"/>
</dbReference>
<comment type="catalytic activity">
    <reaction evidence="10">
        <text>L-seryl-[protein] + ATP = O-phospho-L-seryl-[protein] + ADP + H(+)</text>
        <dbReference type="Rhea" id="RHEA:17989"/>
        <dbReference type="Rhea" id="RHEA-COMP:9863"/>
        <dbReference type="Rhea" id="RHEA-COMP:11604"/>
        <dbReference type="ChEBI" id="CHEBI:15378"/>
        <dbReference type="ChEBI" id="CHEBI:29999"/>
        <dbReference type="ChEBI" id="CHEBI:30616"/>
        <dbReference type="ChEBI" id="CHEBI:83421"/>
        <dbReference type="ChEBI" id="CHEBI:456216"/>
        <dbReference type="EC" id="2.7.11.1"/>
    </reaction>
</comment>
<evidence type="ECO:0000256" key="6">
    <source>
        <dbReference type="ARBA" id="ARBA00022777"/>
    </source>
</evidence>
<accession>A0A9Q0X9Y7</accession>
<comment type="caution">
    <text evidence="14">The sequence shown here is derived from an EMBL/GenBank/DDBJ whole genome shotgun (WGS) entry which is preliminary data.</text>
</comment>
<dbReference type="InterPro" id="IPR018936">
    <property type="entry name" value="PI3/4_kinase_CS"/>
</dbReference>
<proteinExistence type="inferred from homology"/>
<dbReference type="SUPFAM" id="SSF56112">
    <property type="entry name" value="Protein kinase-like (PK-like)"/>
    <property type="match status" value="1"/>
</dbReference>
<dbReference type="Pfam" id="PF15785">
    <property type="entry name" value="SMG1"/>
    <property type="match status" value="1"/>
</dbReference>
<dbReference type="GO" id="GO:0004674">
    <property type="term" value="F:protein serine/threonine kinase activity"/>
    <property type="evidence" value="ECO:0007669"/>
    <property type="project" value="UniProtKB-KW"/>
</dbReference>
<feature type="region of interest" description="Disordered" evidence="11">
    <location>
        <begin position="1842"/>
        <end position="1877"/>
    </location>
</feature>
<dbReference type="PANTHER" id="PTHR11139:SF71">
    <property type="entry name" value="SERINE_THREONINE-PROTEIN KINASE SMG1"/>
    <property type="match status" value="1"/>
</dbReference>
<dbReference type="FunFam" id="3.30.1010.10:FF:000010">
    <property type="entry name" value="serine/threonine-protein kinase SMG1 isoform X1"/>
    <property type="match status" value="1"/>
</dbReference>
<dbReference type="PANTHER" id="PTHR11139">
    <property type="entry name" value="ATAXIA TELANGIECTASIA MUTATED ATM -RELATED"/>
    <property type="match status" value="1"/>
</dbReference>
<dbReference type="GO" id="GO:0000184">
    <property type="term" value="P:nuclear-transcribed mRNA catabolic process, nonsense-mediated decay"/>
    <property type="evidence" value="ECO:0007669"/>
    <property type="project" value="UniProtKB-KW"/>
</dbReference>
<dbReference type="InterPro" id="IPR050517">
    <property type="entry name" value="DDR_Repair_Kinase"/>
</dbReference>
<evidence type="ECO:0000256" key="1">
    <source>
        <dbReference type="ARBA" id="ARBA00011031"/>
    </source>
</evidence>
<feature type="non-terminal residue" evidence="14">
    <location>
        <position position="1938"/>
    </location>
</feature>
<sequence>CQRLDKRDQSSIPRNLLKTEAILWQWAMWEAAQFTVLSKLRTPLGRAQDTFQTIEGIIRSLAAHTLNPDQDVSQWTTADNDEGHSSNQLRLVLLLQYLENLEKLMYNAYEGCANALTSPPKVIRTFFYTNRQTCQDWLTRIRLSIMRVGLLAGQPAVTVRHGFDLLTEMKTGNMSQGNELEVIIMMVVEALCDLHCPEAIQGLSVWSSAVVGKSLNWINSVAQQAEGRFEKAAVEYQEHLCAMTGADWCVAGFDKSVLKLANSSTSNNASPKHALNGDSRKTVLTKPSESSPEVINYLGNKACECYVAIADWSAVQEWQNAVHDLKKTASNASVSLKADFNYIKSLSSFGSGELTECTEQLELLPGEDINLLIGGIKEKIDMKKLLPSMLSPDPRELQKAIEVQLLRSSICLATAVSHVEQEQKWQPITEEEKIAIMREKHTALMKPIVFALEHVRSITAAPAETPHEKWFQDNYGDAIENALEKLKNPSNPAKPGSSWIPFKEVMLNLQQRAQKRASYILRLEEISPWLAAMTNTEIALPGEVSARDTVTIHSVGSTITILPTKTKPKKLLFLGSDGKSYPYLFKGLEDLHLDERIMQFLSIVNTMFATINRQETPRFHARHYSVTPLGTRSGLIQWVDGATPLFGLYKRWQQREAALQAQKAQDSYQTPQNPGIVPRPSELYYSKIGPALKAVGLSLDLSRRDWPLNVMKSVLEELMEATPPNLLAKELWSSCTTPDEWWRVTQSYARSTAVMSMVGYIIGLGDRHLDNVLIDMTTGEVVHIDYNVCFEKGKSLRVPEKVPFRMTQNIETAFGVTGVEGVFRLSCEQVLHIMRRGRETLLTLLEAFVYDPLVDWTAGGEAGFAGAVYGGGGQQAENKQSKREMERDITRSLFSSRVAEIKVNWFKNRDEMMAVLPKLDSSLGEYLNLQEQLTEVEKLQGKLLEESDYLEGAEEGDHPSHTLQHRYSDHTQLQSQQRAVQEAVQVKLNEFDQWISHYQAAFNNLEATQLASLLQEISTQMDLGPPSYVPATAFLQNAGQAHLISQCEQLEGEVSALLQQRRSVLRGCLEQLHNYATVALQYPKTVFQKHRVEQWKTWMEELIVNMTIEHCQELYRKYEIQYSPQPPPAACQFITTTEMTLQRYAADINSRLIRQVERLKQEAVTVPVCEEQLKEIERCIKVFLHENGEEGSLSLASVIISALCTLTRMLHAQYGELIQPRNGSVDETPKMSAGQMLLVAFDGMFAQVETAFGLLVEKLNKMEVPVAWRKIDIIREARSTQANFFDDDSNRQILEEIFFLKRLQTIKEFFRLCGTFSKTLAGISSVEDQNTANGPVSMVNVKTLYRNSCFSEDQMAKPIKAFTADFVRQLLIGLPNQALGLTLCSFISALGVDIIAQVEAKDFGAESKVSVDDLCKKAVEHNIQIGKYSQLVMNRATVLASSYDTAWKKHDLVRRLETSISSCKTSLQRVQLHIAMFQWQHEDLLINRPQAMTVTPPPRSAILASMKKKLHTLGQIEASIAAVQEKLAALEASIEQRLKWAGGANPALAPVLQDFDATIAERRNLVLKESQRANQVTFLCSNIIHFESLRTRTADALNLDAALFELVKRCQQMCSFASQFNSSVSELELRLIHRVGTNLDHPIGSSEWLTLAQKQLTQDTSAQRTAQTEKEQQIETVCETIQNLVDSIKTVLTGHNRQLGDVKHLLKAMAKDEEAALADGEDVPYENSVRQFLGEYKLWQDNIQTVLFTLVQAMGHIRSQEHTEMLQEIIPIMKELRTQSQSVYNNLVSFASPLITDTPNECSSPTSSATCQPTFAAAVRSNTGQKTQPEVMSQNTRKLIPKNLAPSADTPPGTITGAGKSVISSPKKAIRDPKTGKAVQERNSYAVSVWKRVKAKLEGRDLDPNRRMSVAEQVDFVIKEATNLDNLAQLYEGWTAWV</sequence>
<evidence type="ECO:0000256" key="11">
    <source>
        <dbReference type="SAM" id="MobiDB-lite"/>
    </source>
</evidence>
<dbReference type="InterPro" id="IPR003152">
    <property type="entry name" value="FATC_dom"/>
</dbReference>
<keyword evidence="6" id="KW-0418">Kinase</keyword>
<organism evidence="14 15">
    <name type="scientific">Phrynocephalus forsythii</name>
    <dbReference type="NCBI Taxonomy" id="171643"/>
    <lineage>
        <taxon>Eukaryota</taxon>
        <taxon>Metazoa</taxon>
        <taxon>Chordata</taxon>
        <taxon>Craniata</taxon>
        <taxon>Vertebrata</taxon>
        <taxon>Euteleostomi</taxon>
        <taxon>Lepidosauria</taxon>
        <taxon>Squamata</taxon>
        <taxon>Bifurcata</taxon>
        <taxon>Unidentata</taxon>
        <taxon>Episquamata</taxon>
        <taxon>Toxicofera</taxon>
        <taxon>Iguania</taxon>
        <taxon>Acrodonta</taxon>
        <taxon>Agamidae</taxon>
        <taxon>Agaminae</taxon>
        <taxon>Phrynocephalus</taxon>
    </lineage>
</organism>
<dbReference type="InterPro" id="IPR039414">
    <property type="entry name" value="SMG1_PIKKc"/>
</dbReference>
<dbReference type="PROSITE" id="PS00916">
    <property type="entry name" value="PI3_4_KINASE_2"/>
    <property type="match status" value="1"/>
</dbReference>
<evidence type="ECO:0000259" key="13">
    <source>
        <dbReference type="PROSITE" id="PS51190"/>
    </source>
</evidence>
<dbReference type="EMBL" id="JAPFRF010000021">
    <property type="protein sequence ID" value="KAJ7305810.1"/>
    <property type="molecule type" value="Genomic_DNA"/>
</dbReference>
<keyword evidence="5" id="KW-0547">Nucleotide-binding</keyword>
<dbReference type="InterPro" id="IPR036940">
    <property type="entry name" value="PI3/4_kinase_cat_sf"/>
</dbReference>
<dbReference type="Gene3D" id="3.30.1010.10">
    <property type="entry name" value="Phosphatidylinositol 3-kinase Catalytic Subunit, Chain A, domain 4"/>
    <property type="match status" value="1"/>
</dbReference>
<dbReference type="Gene3D" id="1.10.1070.11">
    <property type="entry name" value="Phosphatidylinositol 3-/4-kinase, catalytic domain"/>
    <property type="match status" value="1"/>
</dbReference>
<dbReference type="InterPro" id="IPR000403">
    <property type="entry name" value="PI3/4_kinase_cat_dom"/>
</dbReference>
<dbReference type="EC" id="2.7.11.1" evidence="2"/>
<evidence type="ECO:0000256" key="10">
    <source>
        <dbReference type="ARBA" id="ARBA00048679"/>
    </source>
</evidence>
<evidence type="ECO:0000256" key="3">
    <source>
        <dbReference type="ARBA" id="ARBA00022527"/>
    </source>
</evidence>
<evidence type="ECO:0000313" key="14">
    <source>
        <dbReference type="EMBL" id="KAJ7305810.1"/>
    </source>
</evidence>
<dbReference type="Pfam" id="PF00454">
    <property type="entry name" value="PI3_PI4_kinase"/>
    <property type="match status" value="1"/>
</dbReference>
<feature type="domain" description="PI3K/PI4K catalytic" evidence="12">
    <location>
        <begin position="555"/>
        <end position="894"/>
    </location>
</feature>